<proteinExistence type="predicted"/>
<dbReference type="RefSeq" id="WP_119114331.1">
    <property type="nucleotide sequence ID" value="NZ_JABUHL010000003.1"/>
</dbReference>
<organism evidence="1 2">
    <name type="scientific">Mesobacillus zeae</name>
    <dbReference type="NCBI Taxonomy" id="1917180"/>
    <lineage>
        <taxon>Bacteria</taxon>
        <taxon>Bacillati</taxon>
        <taxon>Bacillota</taxon>
        <taxon>Bacilli</taxon>
        <taxon>Bacillales</taxon>
        <taxon>Bacillaceae</taxon>
        <taxon>Mesobacillus</taxon>
    </lineage>
</organism>
<protein>
    <submittedName>
        <fullName evidence="1">Uncharacterized protein</fullName>
    </submittedName>
</protein>
<evidence type="ECO:0000313" key="1">
    <source>
        <dbReference type="EMBL" id="RID82604.1"/>
    </source>
</evidence>
<reference evidence="1 2" key="1">
    <citation type="submission" date="2018-08" db="EMBL/GenBank/DDBJ databases">
        <title>Bacillus jemisoniae sp. nov., Bacillus chryseoplanitiae sp. nov., Bacillus resnikiae sp. nov., and Bacillus frankliniae sp. nov., isolated from Viking spacecraft and associated surfaces.</title>
        <authorList>
            <person name="Seuylemezian A."/>
            <person name="Vaishampayan P."/>
        </authorList>
    </citation>
    <scope>NUCLEOTIDE SEQUENCE [LARGE SCALE GENOMIC DNA]</scope>
    <source>
        <strain evidence="1 2">JJ-247</strain>
    </source>
</reference>
<name>A0A398AZZ8_9BACI</name>
<comment type="caution">
    <text evidence="1">The sequence shown here is derived from an EMBL/GenBank/DDBJ whole genome shotgun (WGS) entry which is preliminary data.</text>
</comment>
<dbReference type="AlphaFoldDB" id="A0A398AZZ8"/>
<keyword evidence="2" id="KW-1185">Reference proteome</keyword>
<gene>
    <name evidence="1" type="ORF">D1970_18455</name>
</gene>
<dbReference type="Proteomes" id="UP000265816">
    <property type="component" value="Unassembled WGS sequence"/>
</dbReference>
<accession>A0A398AZZ8</accession>
<dbReference type="EMBL" id="QWVT01000034">
    <property type="protein sequence ID" value="RID82604.1"/>
    <property type="molecule type" value="Genomic_DNA"/>
</dbReference>
<sequence>MSIEQEKRMKMIEKILNHQVQGEVYILTPGRVWKSLVLKYFNKLKSGEMTIDELVILMEDKGGVKYGQSYKLVRYPVEELIRYIAKIAKQTVEIK</sequence>
<evidence type="ECO:0000313" key="2">
    <source>
        <dbReference type="Proteomes" id="UP000265816"/>
    </source>
</evidence>
<dbReference type="OrthoDB" id="2679443at2"/>